<dbReference type="STRING" id="597456.A0A0L7QMX9"/>
<name>A0A0L7QMX9_9HYME</name>
<dbReference type="AlphaFoldDB" id="A0A0L7QMX9"/>
<evidence type="ECO:0000313" key="1">
    <source>
        <dbReference type="EMBL" id="KOC59904.1"/>
    </source>
</evidence>
<protein>
    <submittedName>
        <fullName evidence="1">Uncharacterized protein</fullName>
    </submittedName>
</protein>
<sequence>NETDLEVLTLIEEEAVQLFNDERINLRQLAKENKRTHNRNCKKLRIYRVGDLVVINRTQFDSGLKIKKKYLGPYKVTCVKGNNRYEVIRIDEGEGSKVTSSSADYMKAYNIGSSRTEETAGMAECGDEWVYIETHFPDSIEDRGPALGKVCVREEGKGEQSLLGVQKRHVMSKIY</sequence>
<dbReference type="Proteomes" id="UP000053825">
    <property type="component" value="Unassembled WGS sequence"/>
</dbReference>
<keyword evidence="2" id="KW-1185">Reference proteome</keyword>
<feature type="non-terminal residue" evidence="1">
    <location>
        <position position="1"/>
    </location>
</feature>
<organism evidence="1 2">
    <name type="scientific">Habropoda laboriosa</name>
    <dbReference type="NCBI Taxonomy" id="597456"/>
    <lineage>
        <taxon>Eukaryota</taxon>
        <taxon>Metazoa</taxon>
        <taxon>Ecdysozoa</taxon>
        <taxon>Arthropoda</taxon>
        <taxon>Hexapoda</taxon>
        <taxon>Insecta</taxon>
        <taxon>Pterygota</taxon>
        <taxon>Neoptera</taxon>
        <taxon>Endopterygota</taxon>
        <taxon>Hymenoptera</taxon>
        <taxon>Apocrita</taxon>
        <taxon>Aculeata</taxon>
        <taxon>Apoidea</taxon>
        <taxon>Anthophila</taxon>
        <taxon>Apidae</taxon>
        <taxon>Habropoda</taxon>
    </lineage>
</organism>
<gene>
    <name evidence="1" type="ORF">WH47_10546</name>
</gene>
<reference evidence="1 2" key="1">
    <citation type="submission" date="2015-07" db="EMBL/GenBank/DDBJ databases">
        <title>The genome of Habropoda laboriosa.</title>
        <authorList>
            <person name="Pan H."/>
            <person name="Kapheim K."/>
        </authorList>
    </citation>
    <scope>NUCLEOTIDE SEQUENCE [LARGE SCALE GENOMIC DNA]</scope>
    <source>
        <strain evidence="1">0110345459</strain>
    </source>
</reference>
<evidence type="ECO:0000313" key="2">
    <source>
        <dbReference type="Proteomes" id="UP000053825"/>
    </source>
</evidence>
<dbReference type="EMBL" id="KQ414878">
    <property type="protein sequence ID" value="KOC59904.1"/>
    <property type="molecule type" value="Genomic_DNA"/>
</dbReference>
<accession>A0A0L7QMX9</accession>
<proteinExistence type="predicted"/>